<dbReference type="Gene3D" id="3.40.50.300">
    <property type="entry name" value="P-loop containing nucleotide triphosphate hydrolases"/>
    <property type="match status" value="1"/>
</dbReference>
<dbReference type="RefSeq" id="WP_135271743.1">
    <property type="nucleotide sequence ID" value="NZ_SRIB01000021.1"/>
</dbReference>
<dbReference type="OrthoDB" id="9785080at2"/>
<dbReference type="PROSITE" id="PS50893">
    <property type="entry name" value="ABC_TRANSPORTER_2"/>
    <property type="match status" value="1"/>
</dbReference>
<dbReference type="PANTHER" id="PTHR43423">
    <property type="entry name" value="ABC TRANSPORTER I FAMILY MEMBER 17"/>
    <property type="match status" value="1"/>
</dbReference>
<name>A0A4Z0D1F9_9FIRM</name>
<keyword evidence="1" id="KW-0547">Nucleotide-binding</keyword>
<comment type="caution">
    <text evidence="4">The sequence shown here is derived from an EMBL/GenBank/DDBJ whole genome shotgun (WGS) entry which is preliminary data.</text>
</comment>
<dbReference type="EMBL" id="SRIB01000021">
    <property type="protein sequence ID" value="TFZ39148.1"/>
    <property type="molecule type" value="Genomic_DNA"/>
</dbReference>
<dbReference type="SUPFAM" id="SSF52540">
    <property type="entry name" value="P-loop containing nucleoside triphosphate hydrolases"/>
    <property type="match status" value="1"/>
</dbReference>
<dbReference type="AlphaFoldDB" id="A0A4Z0D1F9"/>
<protein>
    <submittedName>
        <fullName evidence="4">ATP-binding cassette domain-containing protein</fullName>
    </submittedName>
</protein>
<proteinExistence type="predicted"/>
<evidence type="ECO:0000313" key="5">
    <source>
        <dbReference type="Proteomes" id="UP000298381"/>
    </source>
</evidence>
<keyword evidence="5" id="KW-1185">Reference proteome</keyword>
<organism evidence="4 5">
    <name type="scientific">Soehngenia longivitae</name>
    <dbReference type="NCBI Taxonomy" id="2562294"/>
    <lineage>
        <taxon>Bacteria</taxon>
        <taxon>Bacillati</taxon>
        <taxon>Bacillota</taxon>
        <taxon>Tissierellia</taxon>
        <taxon>Tissierellales</taxon>
        <taxon>Tissierellaceae</taxon>
        <taxon>Soehngenia</taxon>
    </lineage>
</organism>
<reference evidence="4 5" key="1">
    <citation type="submission" date="2019-03" db="EMBL/GenBank/DDBJ databases">
        <title>Draft genome sequence data and analysis of a Fermenting Bacterium, Soehngenia longevitae strain 1933PT, isolated from petroleum reservoir in Azerbaijan.</title>
        <authorList>
            <person name="Grouzdev D.S."/>
            <person name="Bidzhieva S.K."/>
            <person name="Sokolova D.S."/>
            <person name="Tourova T.P."/>
            <person name="Poltaraus A.B."/>
            <person name="Nazina T.N."/>
        </authorList>
    </citation>
    <scope>NUCLEOTIDE SEQUENCE [LARGE SCALE GENOMIC DNA]</scope>
    <source>
        <strain evidence="4 5">1933P</strain>
    </source>
</reference>
<dbReference type="InterPro" id="IPR003439">
    <property type="entry name" value="ABC_transporter-like_ATP-bd"/>
</dbReference>
<evidence type="ECO:0000259" key="3">
    <source>
        <dbReference type="PROSITE" id="PS50893"/>
    </source>
</evidence>
<dbReference type="InterPro" id="IPR027417">
    <property type="entry name" value="P-loop_NTPase"/>
</dbReference>
<evidence type="ECO:0000256" key="2">
    <source>
        <dbReference type="ARBA" id="ARBA00022840"/>
    </source>
</evidence>
<evidence type="ECO:0000256" key="1">
    <source>
        <dbReference type="ARBA" id="ARBA00022741"/>
    </source>
</evidence>
<dbReference type="Proteomes" id="UP000298381">
    <property type="component" value="Unassembled WGS sequence"/>
</dbReference>
<dbReference type="Pfam" id="PF00005">
    <property type="entry name" value="ABC_tran"/>
    <property type="match status" value="1"/>
</dbReference>
<dbReference type="CDD" id="cd03228">
    <property type="entry name" value="ABCC_MRP_Like"/>
    <property type="match status" value="1"/>
</dbReference>
<keyword evidence="2 4" id="KW-0067">ATP-binding</keyword>
<gene>
    <name evidence="4" type="ORF">E4100_09125</name>
</gene>
<evidence type="ECO:0000313" key="4">
    <source>
        <dbReference type="EMBL" id="TFZ39148.1"/>
    </source>
</evidence>
<accession>A0A4Z0D1F9</accession>
<dbReference type="GO" id="GO:0016887">
    <property type="term" value="F:ATP hydrolysis activity"/>
    <property type="evidence" value="ECO:0007669"/>
    <property type="project" value="InterPro"/>
</dbReference>
<feature type="domain" description="ABC transporter" evidence="3">
    <location>
        <begin position="4"/>
        <end position="209"/>
    </location>
</feature>
<dbReference type="PANTHER" id="PTHR43423:SF1">
    <property type="entry name" value="ABC TRANSPORTER I FAMILY MEMBER 17"/>
    <property type="match status" value="1"/>
</dbReference>
<sequence length="209" mass="23718">MDIIKTKDLVFEEFIRYPDISIKKGRVVFLVGSSGSGKSTLLKLFNATLSPSSGDIFYEGQNIYEIDTLKLRREVLLVGQSVYLFDGSIKDNFYKFYSYREIEMPSEEVIKEYLSICQLDFPLETQTSILSGGEAQRLYTAIFLSFLPKIIMLDEPTSALDTHNAKSLLRDIIKLAKTKEMTVIVVSHDKNLSDEFAEDIIDIEGSKTI</sequence>
<dbReference type="GO" id="GO:0005524">
    <property type="term" value="F:ATP binding"/>
    <property type="evidence" value="ECO:0007669"/>
    <property type="project" value="UniProtKB-KW"/>
</dbReference>
<dbReference type="InterPro" id="IPR003593">
    <property type="entry name" value="AAA+_ATPase"/>
</dbReference>
<dbReference type="SMART" id="SM00382">
    <property type="entry name" value="AAA"/>
    <property type="match status" value="1"/>
</dbReference>